<dbReference type="GO" id="GO:0016020">
    <property type="term" value="C:membrane"/>
    <property type="evidence" value="ECO:0007669"/>
    <property type="project" value="InterPro"/>
</dbReference>
<proteinExistence type="predicted"/>
<dbReference type="RefSeq" id="WP_088471794.1">
    <property type="nucleotide sequence ID" value="NZ_NISJ01000002.1"/>
</dbReference>
<dbReference type="GO" id="GO:0044781">
    <property type="term" value="P:bacterial-type flagellum organization"/>
    <property type="evidence" value="ECO:0007669"/>
    <property type="project" value="InterPro"/>
</dbReference>
<reference evidence="7 8" key="1">
    <citation type="journal article" date="2002" name="Int. J. Syst. Evol. Microbiol.">
        <title>Sphingopyxis witflariensis sp. nov., isolated from activated sludge.</title>
        <authorList>
            <person name="Kampfer P."/>
            <person name="Witzenberger R."/>
            <person name="Denner E.B."/>
            <person name="Busse H.J."/>
            <person name="Neef A."/>
        </authorList>
    </citation>
    <scope>NUCLEOTIDE SEQUENCE [LARGE SCALE GENOMIC DNA]</scope>
    <source>
        <strain evidence="7 8">DSM 14551</strain>
    </source>
</reference>
<keyword evidence="8" id="KW-1185">Reference proteome</keyword>
<keyword evidence="7" id="KW-0969">Cilium</keyword>
<comment type="caution">
    <text evidence="7">The sequence shown here is derived from an EMBL/GenBank/DDBJ whole genome shotgun (WGS) entry which is preliminary data.</text>
</comment>
<dbReference type="Proteomes" id="UP000197097">
    <property type="component" value="Unassembled WGS sequence"/>
</dbReference>
<evidence type="ECO:0000256" key="4">
    <source>
        <dbReference type="ARBA" id="ARBA00022989"/>
    </source>
</evidence>
<keyword evidence="7" id="KW-0282">Flagellum</keyword>
<dbReference type="EMBL" id="NISJ01000002">
    <property type="protein sequence ID" value="OWR00303.1"/>
    <property type="molecule type" value="Genomic_DNA"/>
</dbReference>
<evidence type="ECO:0000256" key="1">
    <source>
        <dbReference type="ARBA" id="ARBA00004236"/>
    </source>
</evidence>
<evidence type="ECO:0000256" key="6">
    <source>
        <dbReference type="SAM" id="Phobius"/>
    </source>
</evidence>
<dbReference type="AlphaFoldDB" id="A0A246K3Z5"/>
<name>A0A246K3Z5_9SPHN</name>
<dbReference type="Pfam" id="PF04347">
    <property type="entry name" value="FliO"/>
    <property type="match status" value="1"/>
</dbReference>
<keyword evidence="4 6" id="KW-1133">Transmembrane helix</keyword>
<evidence type="ECO:0000313" key="7">
    <source>
        <dbReference type="EMBL" id="OWR00303.1"/>
    </source>
</evidence>
<evidence type="ECO:0000313" key="8">
    <source>
        <dbReference type="Proteomes" id="UP000197097"/>
    </source>
</evidence>
<gene>
    <name evidence="7" type="ORF">CDQ91_06010</name>
</gene>
<dbReference type="OrthoDB" id="7409867at2"/>
<evidence type="ECO:0000256" key="3">
    <source>
        <dbReference type="ARBA" id="ARBA00022692"/>
    </source>
</evidence>
<evidence type="ECO:0000256" key="2">
    <source>
        <dbReference type="ARBA" id="ARBA00022475"/>
    </source>
</evidence>
<feature type="transmembrane region" description="Helical" evidence="6">
    <location>
        <begin position="6"/>
        <end position="26"/>
    </location>
</feature>
<sequence>MFEYILRLLILLPMIGGLAWGSLWLWKRVQMGVPLTGGTAKARAIQMVDVLPLGPGAKLAVVEFGGQQILIAVSRNGITRLADDSQGDFHVD</sequence>
<protein>
    <submittedName>
        <fullName evidence="7">Flagellar biogenesis protein FliO</fullName>
    </submittedName>
</protein>
<keyword evidence="7" id="KW-0966">Cell projection</keyword>
<keyword evidence="5 6" id="KW-0472">Membrane</keyword>
<accession>A0A246K3Z5</accession>
<keyword evidence="3 6" id="KW-0812">Transmembrane</keyword>
<dbReference type="InterPro" id="IPR022781">
    <property type="entry name" value="Flagellar_biosynth_FliO"/>
</dbReference>
<comment type="subcellular location">
    <subcellularLocation>
        <location evidence="1">Cell membrane</location>
    </subcellularLocation>
</comment>
<organism evidence="7 8">
    <name type="scientific">Sphingopyxis witflariensis</name>
    <dbReference type="NCBI Taxonomy" id="173675"/>
    <lineage>
        <taxon>Bacteria</taxon>
        <taxon>Pseudomonadati</taxon>
        <taxon>Pseudomonadota</taxon>
        <taxon>Alphaproteobacteria</taxon>
        <taxon>Sphingomonadales</taxon>
        <taxon>Sphingomonadaceae</taxon>
        <taxon>Sphingopyxis</taxon>
    </lineage>
</organism>
<evidence type="ECO:0000256" key="5">
    <source>
        <dbReference type="ARBA" id="ARBA00023136"/>
    </source>
</evidence>
<keyword evidence="2" id="KW-1003">Cell membrane</keyword>